<name>A0ABV1YYM1_9HYPH</name>
<feature type="region of interest" description="Disordered" evidence="1">
    <location>
        <begin position="37"/>
        <end position="70"/>
    </location>
</feature>
<keyword evidence="3" id="KW-1185">Reference proteome</keyword>
<evidence type="ECO:0000313" key="2">
    <source>
        <dbReference type="EMBL" id="MER9404845.1"/>
    </source>
</evidence>
<dbReference type="Proteomes" id="UP001433071">
    <property type="component" value="Unassembled WGS sequence"/>
</dbReference>
<proteinExistence type="predicted"/>
<evidence type="ECO:0000256" key="1">
    <source>
        <dbReference type="SAM" id="MobiDB-lite"/>
    </source>
</evidence>
<evidence type="ECO:0008006" key="4">
    <source>
        <dbReference type="Google" id="ProtNLM"/>
    </source>
</evidence>
<comment type="caution">
    <text evidence="2">The sequence shown here is derived from an EMBL/GenBank/DDBJ whole genome shotgun (WGS) entry which is preliminary data.</text>
</comment>
<protein>
    <recommendedName>
        <fullName evidence="4">CsbD family protein</fullName>
    </recommendedName>
</protein>
<dbReference type="RefSeq" id="WP_352557843.1">
    <property type="nucleotide sequence ID" value="NZ_JAMYQB010000008.1"/>
</dbReference>
<reference evidence="2 3" key="1">
    <citation type="journal article" date="2024" name="Proc. Natl. Acad. Sci. U.S.A.">
        <title>The evolutionary genomics of adaptation to stress in wild rhizobium bacteria.</title>
        <authorList>
            <person name="Kehlet-Delgado H."/>
            <person name="Montoya A.P."/>
            <person name="Jensen K.T."/>
            <person name="Wendlandt C.E."/>
            <person name="Dexheimer C."/>
            <person name="Roberts M."/>
            <person name="Torres Martinez L."/>
            <person name="Friesen M.L."/>
            <person name="Griffitts J.S."/>
            <person name="Porter S.S."/>
        </authorList>
    </citation>
    <scope>NUCLEOTIDE SEQUENCE [LARGE SCALE GENOMIC DNA]</scope>
    <source>
        <strain evidence="2 3">M0641</strain>
    </source>
</reference>
<feature type="compositionally biased region" description="Basic residues" evidence="1">
    <location>
        <begin position="1"/>
        <end position="10"/>
    </location>
</feature>
<organism evidence="2 3">
    <name type="scientific">Mesorhizobium caraganae</name>
    <dbReference type="NCBI Taxonomy" id="483206"/>
    <lineage>
        <taxon>Bacteria</taxon>
        <taxon>Pseudomonadati</taxon>
        <taxon>Pseudomonadota</taxon>
        <taxon>Alphaproteobacteria</taxon>
        <taxon>Hyphomicrobiales</taxon>
        <taxon>Phyllobacteriaceae</taxon>
        <taxon>Mesorhizobium</taxon>
    </lineage>
</organism>
<gene>
    <name evidence="2" type="ORF">NKI36_12365</name>
</gene>
<dbReference type="EMBL" id="JAMYQB010000008">
    <property type="protein sequence ID" value="MER9404845.1"/>
    <property type="molecule type" value="Genomic_DNA"/>
</dbReference>
<sequence length="70" mass="7652">MPISFKHKGGRVSSAKAMTSAMQRDIEQGIERTFQNAASSVGARTRKTSKGLEVEGSPEQMARLMKRLGK</sequence>
<accession>A0ABV1YYM1</accession>
<evidence type="ECO:0000313" key="3">
    <source>
        <dbReference type="Proteomes" id="UP001433071"/>
    </source>
</evidence>
<feature type="region of interest" description="Disordered" evidence="1">
    <location>
        <begin position="1"/>
        <end position="20"/>
    </location>
</feature>